<feature type="signal peptide" evidence="5">
    <location>
        <begin position="1"/>
        <end position="28"/>
    </location>
</feature>
<dbReference type="SUPFAM" id="SSF53822">
    <property type="entry name" value="Periplasmic binding protein-like I"/>
    <property type="match status" value="1"/>
</dbReference>
<dbReference type="Gene3D" id="3.40.50.2300">
    <property type="match status" value="2"/>
</dbReference>
<evidence type="ECO:0000256" key="5">
    <source>
        <dbReference type="SAM" id="SignalP"/>
    </source>
</evidence>
<gene>
    <name evidence="7" type="ORF">KJB30_04115</name>
</gene>
<evidence type="ECO:0000256" key="1">
    <source>
        <dbReference type="ARBA" id="ARBA00022617"/>
    </source>
</evidence>
<accession>A0ABS5U5M6</accession>
<comment type="caution">
    <text evidence="7">The sequence shown here is derived from an EMBL/GenBank/DDBJ whole genome shotgun (WGS) entry which is preliminary data.</text>
</comment>
<evidence type="ECO:0000259" key="6">
    <source>
        <dbReference type="PROSITE" id="PS51007"/>
    </source>
</evidence>
<organism evidence="7 8">
    <name type="scientific">Pelotalea chapellei</name>
    <dbReference type="NCBI Taxonomy" id="44671"/>
    <lineage>
        <taxon>Bacteria</taxon>
        <taxon>Pseudomonadati</taxon>
        <taxon>Thermodesulfobacteriota</taxon>
        <taxon>Desulfuromonadia</taxon>
        <taxon>Geobacterales</taxon>
        <taxon>Geobacteraceae</taxon>
        <taxon>Pelotalea</taxon>
    </lineage>
</organism>
<dbReference type="Gene3D" id="1.10.760.10">
    <property type="entry name" value="Cytochrome c-like domain"/>
    <property type="match status" value="1"/>
</dbReference>
<dbReference type="PROSITE" id="PS51007">
    <property type="entry name" value="CYTC"/>
    <property type="match status" value="1"/>
</dbReference>
<feature type="chain" id="PRO_5045089307" evidence="5">
    <location>
        <begin position="29"/>
        <end position="561"/>
    </location>
</feature>
<feature type="domain" description="Cytochrome c" evidence="6">
    <location>
        <begin position="39"/>
        <end position="172"/>
    </location>
</feature>
<evidence type="ECO:0000256" key="2">
    <source>
        <dbReference type="ARBA" id="ARBA00022723"/>
    </source>
</evidence>
<keyword evidence="2 4" id="KW-0479">Metal-binding</keyword>
<dbReference type="InterPro" id="IPR028082">
    <property type="entry name" value="Peripla_BP_I"/>
</dbReference>
<keyword evidence="3 4" id="KW-0408">Iron</keyword>
<evidence type="ECO:0000256" key="4">
    <source>
        <dbReference type="PROSITE-ProRule" id="PRU00433"/>
    </source>
</evidence>
<dbReference type="InterPro" id="IPR036909">
    <property type="entry name" value="Cyt_c-like_dom_sf"/>
</dbReference>
<dbReference type="PROSITE" id="PS51257">
    <property type="entry name" value="PROKAR_LIPOPROTEIN"/>
    <property type="match status" value="1"/>
</dbReference>
<evidence type="ECO:0000313" key="8">
    <source>
        <dbReference type="Proteomes" id="UP000784128"/>
    </source>
</evidence>
<sequence>MKGLGKTLILLSAVAACLSLLIVCDATATSASPALSQQQKLKLGERIYREGILPNGEPLMAFVKGDLPVPGTAFTCISCHLRGGIGSIEGGVYTPPTNGKTLYQPLKKIHKGVEIKYGEDPFRRPAYTDETLAEVLRTGTDPVGKILDDVMPRYLLEDEDAPLLIAYLKSLSSEFSPGVTDTTLHFATIISEDANPADTEAMVSGIEKFITDKNGMANNYRNVRTPRDRMMAKAMSTSKELELRKLTLSRWILKGAPETWRRQLEEYNRREPAFALLGGLVNGDWQPIHQFTEENGIPCIFPNTDFPVISDTDWYTLYISKGFYQEGEAVARFLNSKEELLQDTRIIQIVRASREGRALSAGFEETWKTMSHNPPLTISLAKEEQLSDAMVSKLTAKEEPLIILVWDGPDSGRILTALANGKNKPTMVFASSSYLGKNLMTLPEQVRDFTYLSYPYRLPQDKVIDPMMGKAINFQVGDNRVAQQTYALVLTLNMAVMEIKGNYYRDHFLDAIGMSMDRVVPLYERLSFGPGQRYASKGCYIVQLAGGENPQLVKRSDWVTH</sequence>
<keyword evidence="1 4" id="KW-0349">Heme</keyword>
<evidence type="ECO:0000256" key="3">
    <source>
        <dbReference type="ARBA" id="ARBA00023004"/>
    </source>
</evidence>
<keyword evidence="8" id="KW-1185">Reference proteome</keyword>
<protein>
    <submittedName>
        <fullName evidence="7">ABC transporter substrate-binding protein</fullName>
    </submittedName>
</protein>
<dbReference type="InterPro" id="IPR009056">
    <property type="entry name" value="Cyt_c-like_dom"/>
</dbReference>
<dbReference type="RefSeq" id="WP_214296670.1">
    <property type="nucleotide sequence ID" value="NZ_JAHDYS010000003.1"/>
</dbReference>
<proteinExistence type="predicted"/>
<name>A0ABS5U5M6_9BACT</name>
<dbReference type="EMBL" id="JAHDYS010000003">
    <property type="protein sequence ID" value="MBT1070958.1"/>
    <property type="molecule type" value="Genomic_DNA"/>
</dbReference>
<dbReference type="SUPFAM" id="SSF46626">
    <property type="entry name" value="Cytochrome c"/>
    <property type="match status" value="1"/>
</dbReference>
<evidence type="ECO:0000313" key="7">
    <source>
        <dbReference type="EMBL" id="MBT1070958.1"/>
    </source>
</evidence>
<reference evidence="7 8" key="1">
    <citation type="submission" date="2021-05" db="EMBL/GenBank/DDBJ databases">
        <title>The draft genome of Geobacter chapellei DSM 13688.</title>
        <authorList>
            <person name="Xu Z."/>
            <person name="Masuda Y."/>
            <person name="Itoh H."/>
            <person name="Senoo K."/>
        </authorList>
    </citation>
    <scope>NUCLEOTIDE SEQUENCE [LARGE SCALE GENOMIC DNA]</scope>
    <source>
        <strain evidence="7 8">DSM 13688</strain>
    </source>
</reference>
<dbReference type="Proteomes" id="UP000784128">
    <property type="component" value="Unassembled WGS sequence"/>
</dbReference>
<keyword evidence="5" id="KW-0732">Signal</keyword>